<evidence type="ECO:0000313" key="2">
    <source>
        <dbReference type="Proteomes" id="UP000549457"/>
    </source>
</evidence>
<name>A0A840SYE8_9RHOB</name>
<organism evidence="1 2">
    <name type="scientific">Amaricoccus macauensis</name>
    <dbReference type="NCBI Taxonomy" id="57001"/>
    <lineage>
        <taxon>Bacteria</taxon>
        <taxon>Pseudomonadati</taxon>
        <taxon>Pseudomonadota</taxon>
        <taxon>Alphaproteobacteria</taxon>
        <taxon>Rhodobacterales</taxon>
        <taxon>Paracoccaceae</taxon>
        <taxon>Amaricoccus</taxon>
    </lineage>
</organism>
<dbReference type="Gene3D" id="3.90.1530.10">
    <property type="entry name" value="Conserved hypothetical protein from pyrococcus furiosus pfu- 392566-001, ParB domain"/>
    <property type="match status" value="1"/>
</dbReference>
<dbReference type="Proteomes" id="UP000549457">
    <property type="component" value="Unassembled WGS sequence"/>
</dbReference>
<reference evidence="1 2" key="1">
    <citation type="submission" date="2020-08" db="EMBL/GenBank/DDBJ databases">
        <title>Genomic Encyclopedia of Type Strains, Phase IV (KMG-IV): sequencing the most valuable type-strain genomes for metagenomic binning, comparative biology and taxonomic classification.</title>
        <authorList>
            <person name="Goeker M."/>
        </authorList>
    </citation>
    <scope>NUCLEOTIDE SEQUENCE [LARGE SCALE GENOMIC DNA]</scope>
    <source>
        <strain evidence="1 2">DSM 101730</strain>
    </source>
</reference>
<accession>A0A840SYE8</accession>
<sequence length="71" mass="7596">MTLSFVPDAIETWPLSRLQPYAKNAKAHGPDQVAKIAASMAEFGWTVPCLVAEDGELIAGHGGCWPRRSSG</sequence>
<dbReference type="EMBL" id="JACHFM010000005">
    <property type="protein sequence ID" value="MBB5224233.1"/>
    <property type="molecule type" value="Genomic_DNA"/>
</dbReference>
<gene>
    <name evidence="1" type="ORF">HNP73_004194</name>
</gene>
<dbReference type="SUPFAM" id="SSF110849">
    <property type="entry name" value="ParB/Sulfiredoxin"/>
    <property type="match status" value="1"/>
</dbReference>
<proteinExistence type="predicted"/>
<dbReference type="InterPro" id="IPR036086">
    <property type="entry name" value="ParB/Sulfiredoxin_sf"/>
</dbReference>
<protein>
    <submittedName>
        <fullName evidence="1">ParB-like chromosome segregation protein Spo0J</fullName>
    </submittedName>
</protein>
<evidence type="ECO:0000313" key="1">
    <source>
        <dbReference type="EMBL" id="MBB5224233.1"/>
    </source>
</evidence>
<keyword evidence="2" id="KW-1185">Reference proteome</keyword>
<dbReference type="AlphaFoldDB" id="A0A840SYE8"/>
<comment type="caution">
    <text evidence="1">The sequence shown here is derived from an EMBL/GenBank/DDBJ whole genome shotgun (WGS) entry which is preliminary data.</text>
</comment>